<accession>A0A1G1TEI6</accession>
<organism evidence="1 2">
    <name type="scientific">Hymenobacter lapidarius</name>
    <dbReference type="NCBI Taxonomy" id="1908237"/>
    <lineage>
        <taxon>Bacteria</taxon>
        <taxon>Pseudomonadati</taxon>
        <taxon>Bacteroidota</taxon>
        <taxon>Cytophagia</taxon>
        <taxon>Cytophagales</taxon>
        <taxon>Hymenobacteraceae</taxon>
        <taxon>Hymenobacter</taxon>
    </lineage>
</organism>
<keyword evidence="2" id="KW-1185">Reference proteome</keyword>
<name>A0A1G1TEI6_9BACT</name>
<dbReference type="STRING" id="1908237.BEN47_07780"/>
<evidence type="ECO:0000313" key="1">
    <source>
        <dbReference type="EMBL" id="OGX89286.1"/>
    </source>
</evidence>
<dbReference type="Proteomes" id="UP000176294">
    <property type="component" value="Unassembled WGS sequence"/>
</dbReference>
<dbReference type="EMBL" id="MDZB01000033">
    <property type="protein sequence ID" value="OGX89286.1"/>
    <property type="molecule type" value="Genomic_DNA"/>
</dbReference>
<evidence type="ECO:0000313" key="2">
    <source>
        <dbReference type="Proteomes" id="UP000176294"/>
    </source>
</evidence>
<reference evidence="1 2" key="1">
    <citation type="submission" date="2016-08" db="EMBL/GenBank/DDBJ databases">
        <title>Hymenobacter coccineus sp. nov., Hymenobacter lapidarius sp. nov. and Hymenobacter glacialis sp. nov., isolated from Antarctic soil.</title>
        <authorList>
            <person name="Sedlacek I."/>
            <person name="Kralova S."/>
            <person name="Kyrova K."/>
            <person name="Maslanova I."/>
            <person name="Stankova E."/>
            <person name="Vrbovska V."/>
            <person name="Nemec M."/>
            <person name="Bartak M."/>
            <person name="Svec P."/>
            <person name="Busse H.-J."/>
            <person name="Pantucek R."/>
        </authorList>
    </citation>
    <scope>NUCLEOTIDE SEQUENCE [LARGE SCALE GENOMIC DNA]</scope>
    <source>
        <strain evidence="1 2">CCM 8643</strain>
    </source>
</reference>
<sequence>MRGLKLQRLLLIGLMLQTACQQSEQATDLRKSQLASPTEQYIEAQRTDTDVLTESTIKKLVLGPSLHHWEKLDSLACLTGGESTGNMGLATVKLWELQFQSFVTYLTQHPKSCLRQSLVWGMSEEQSVLKGTARAVALAAFKKEVSQRAAMAGLTQAEQQYCKLIMADVKPELYD</sequence>
<dbReference type="AlphaFoldDB" id="A0A1G1TEI6"/>
<gene>
    <name evidence="1" type="ORF">BEN47_07780</name>
</gene>
<comment type="caution">
    <text evidence="1">The sequence shown here is derived from an EMBL/GenBank/DDBJ whole genome shotgun (WGS) entry which is preliminary data.</text>
</comment>
<proteinExistence type="predicted"/>
<protein>
    <submittedName>
        <fullName evidence="1">Uncharacterized protein</fullName>
    </submittedName>
</protein>